<gene>
    <name evidence="2" type="ORF">DR864_15180</name>
</gene>
<feature type="signal peptide" evidence="1">
    <location>
        <begin position="1"/>
        <end position="18"/>
    </location>
</feature>
<sequence length="250" mass="27974">MKFLLTAFLMGLSIIVQAQCRPATAAENAAYERVVKELQRQFTTVTPNGSWRVFDEKHSIGNLEVTSEWGGFTHLCTDRYDLIMENSELAVVRKAELDTVKAAPTVPTSLYVHRDTMYKENPNAIVQRARDTYSVSVEMNLGNYRLQHLESARIVENTQAISVPNSPVALEVRLKPDLQGAIGRQETVILLGGWNPQLLKNGQDTRYQPKFKKGGKLVENIVVTITAPVDIARQIVAKIDWKAIDGVLLK</sequence>
<protein>
    <submittedName>
        <fullName evidence="2">Uncharacterized protein</fullName>
    </submittedName>
</protein>
<dbReference type="AlphaFoldDB" id="A0A344TK24"/>
<proteinExistence type="predicted"/>
<keyword evidence="3" id="KW-1185">Reference proteome</keyword>
<dbReference type="EMBL" id="CP030850">
    <property type="protein sequence ID" value="AXE18995.1"/>
    <property type="molecule type" value="Genomic_DNA"/>
</dbReference>
<evidence type="ECO:0000313" key="2">
    <source>
        <dbReference type="EMBL" id="AXE18995.1"/>
    </source>
</evidence>
<name>A0A344TK24_9BACT</name>
<dbReference type="Proteomes" id="UP000251993">
    <property type="component" value="Chromosome"/>
</dbReference>
<dbReference type="RefSeq" id="WP_114067775.1">
    <property type="nucleotide sequence ID" value="NZ_CP030850.1"/>
</dbReference>
<accession>A0A344TK24</accession>
<dbReference type="OrthoDB" id="935144at2"/>
<dbReference type="KEGG" id="run:DR864_15180"/>
<reference evidence="2 3" key="1">
    <citation type="submission" date="2018-07" db="EMBL/GenBank/DDBJ databases">
        <title>Genome sequencing of Runella.</title>
        <authorList>
            <person name="Baek M.-G."/>
            <person name="Yi H."/>
        </authorList>
    </citation>
    <scope>NUCLEOTIDE SEQUENCE [LARGE SCALE GENOMIC DNA]</scope>
    <source>
        <strain evidence="2 3">HYN0085</strain>
    </source>
</reference>
<keyword evidence="1" id="KW-0732">Signal</keyword>
<evidence type="ECO:0000313" key="3">
    <source>
        <dbReference type="Proteomes" id="UP000251993"/>
    </source>
</evidence>
<feature type="chain" id="PRO_5016584289" evidence="1">
    <location>
        <begin position="19"/>
        <end position="250"/>
    </location>
</feature>
<evidence type="ECO:0000256" key="1">
    <source>
        <dbReference type="SAM" id="SignalP"/>
    </source>
</evidence>
<organism evidence="2 3">
    <name type="scientific">Runella rosea</name>
    <dbReference type="NCBI Taxonomy" id="2259595"/>
    <lineage>
        <taxon>Bacteria</taxon>
        <taxon>Pseudomonadati</taxon>
        <taxon>Bacteroidota</taxon>
        <taxon>Cytophagia</taxon>
        <taxon>Cytophagales</taxon>
        <taxon>Spirosomataceae</taxon>
        <taxon>Runella</taxon>
    </lineage>
</organism>